<dbReference type="GO" id="GO:0005886">
    <property type="term" value="C:plasma membrane"/>
    <property type="evidence" value="ECO:0007669"/>
    <property type="project" value="UniProtKB-SubCell"/>
</dbReference>
<dbReference type="AlphaFoldDB" id="A0A7C4QSI2"/>
<feature type="transmembrane region" description="Helical" evidence="6">
    <location>
        <begin position="96"/>
        <end position="114"/>
    </location>
</feature>
<evidence type="ECO:0000256" key="6">
    <source>
        <dbReference type="SAM" id="Phobius"/>
    </source>
</evidence>
<dbReference type="Gene3D" id="1.20.1250.20">
    <property type="entry name" value="MFS general substrate transporter like domains"/>
    <property type="match status" value="2"/>
</dbReference>
<feature type="transmembrane region" description="Helical" evidence="6">
    <location>
        <begin position="180"/>
        <end position="200"/>
    </location>
</feature>
<name>A0A7C4QSI2_9PLAN</name>
<dbReference type="PANTHER" id="PTHR11662:SF399">
    <property type="entry name" value="FI19708P1-RELATED"/>
    <property type="match status" value="1"/>
</dbReference>
<feature type="transmembrane region" description="Helical" evidence="6">
    <location>
        <begin position="280"/>
        <end position="300"/>
    </location>
</feature>
<dbReference type="InterPro" id="IPR050382">
    <property type="entry name" value="MFS_Na/Anion_cotransporter"/>
</dbReference>
<organism evidence="8">
    <name type="scientific">Schlesneria paludicola</name>
    <dbReference type="NCBI Taxonomy" id="360056"/>
    <lineage>
        <taxon>Bacteria</taxon>
        <taxon>Pseudomonadati</taxon>
        <taxon>Planctomycetota</taxon>
        <taxon>Planctomycetia</taxon>
        <taxon>Planctomycetales</taxon>
        <taxon>Planctomycetaceae</taxon>
        <taxon>Schlesneria</taxon>
    </lineage>
</organism>
<proteinExistence type="predicted"/>
<evidence type="ECO:0000313" key="8">
    <source>
        <dbReference type="EMBL" id="HGT41165.1"/>
    </source>
</evidence>
<reference evidence="8" key="1">
    <citation type="journal article" date="2020" name="mSystems">
        <title>Genome- and Community-Level Interaction Insights into Carbon Utilization and Element Cycling Functions of Hydrothermarchaeota in Hydrothermal Sediment.</title>
        <authorList>
            <person name="Zhou Z."/>
            <person name="Liu Y."/>
            <person name="Xu W."/>
            <person name="Pan J."/>
            <person name="Luo Z.H."/>
            <person name="Li M."/>
        </authorList>
    </citation>
    <scope>NUCLEOTIDE SEQUENCE [LARGE SCALE GENOMIC DNA]</scope>
    <source>
        <strain evidence="8">SpSt-508</strain>
    </source>
</reference>
<dbReference type="Pfam" id="PF07690">
    <property type="entry name" value="MFS_1"/>
    <property type="match status" value="1"/>
</dbReference>
<sequence length="454" mass="49285">MSHLPTSRPLPDQPESASPTRTRYVVLLVLCLLAGILYLDRICIAAALDSIERDLHLTHTQSGYVLMAFTLAYGLFEVPTGRWGDRLGARRVLTRISLWWSAFTALTGACHHLWSLLTVRFLFGAGEAGAFPNVARVLSRWFPDSERGRAQGVLLAASQVGGALAPFLAALLIQQIGWRWTFVVFGSIGGVWAAGFWWWFRDDPAAHPAVNAAEAAEIGRRAASDNVHAPIPWNLVLRNASIWCLGTIMTLASFNSYIYFSWFPKYLKAARNVGDLEAGLMASTVLALAALGTFLGGYLYDRLVLPAGLKGRRLMGGSAFFAAAMLLGCALLSHDPWTAAGLTALSCFCTQSTQPLWWSCSIGISGRHVGALFGLMNSMGVVGAMGSQFLVGALADWFGEHGYSGRAQWDPIFHINLGVLCLAGLLWSGFRFVTVEPVPGEGAWCETERGDLEQ</sequence>
<dbReference type="InterPro" id="IPR036259">
    <property type="entry name" value="MFS_trans_sf"/>
</dbReference>
<dbReference type="CDD" id="cd17319">
    <property type="entry name" value="MFS_ExuT_GudP_like"/>
    <property type="match status" value="1"/>
</dbReference>
<dbReference type="EMBL" id="DSVQ01000019">
    <property type="protein sequence ID" value="HGT41165.1"/>
    <property type="molecule type" value="Genomic_DNA"/>
</dbReference>
<keyword evidence="2" id="KW-1003">Cell membrane</keyword>
<dbReference type="InterPro" id="IPR000849">
    <property type="entry name" value="Sugar_P_transporter"/>
</dbReference>
<feature type="transmembrane region" description="Helical" evidence="6">
    <location>
        <begin position="320"/>
        <end position="348"/>
    </location>
</feature>
<feature type="transmembrane region" description="Helical" evidence="6">
    <location>
        <begin position="153"/>
        <end position="173"/>
    </location>
</feature>
<evidence type="ECO:0000256" key="1">
    <source>
        <dbReference type="ARBA" id="ARBA00004651"/>
    </source>
</evidence>
<evidence type="ECO:0000256" key="3">
    <source>
        <dbReference type="ARBA" id="ARBA00022692"/>
    </source>
</evidence>
<feature type="transmembrane region" description="Helical" evidence="6">
    <location>
        <begin position="411"/>
        <end position="430"/>
    </location>
</feature>
<comment type="subcellular location">
    <subcellularLocation>
        <location evidence="1">Cell membrane</location>
        <topology evidence="1">Multi-pass membrane protein</topology>
    </subcellularLocation>
</comment>
<feature type="domain" description="Major facilitator superfamily (MFS) profile" evidence="7">
    <location>
        <begin position="26"/>
        <end position="436"/>
    </location>
</feature>
<keyword evidence="3 6" id="KW-0812">Transmembrane</keyword>
<gene>
    <name evidence="8" type="ORF">ENS64_18110</name>
</gene>
<keyword evidence="5 6" id="KW-0472">Membrane</keyword>
<dbReference type="InterPro" id="IPR020846">
    <property type="entry name" value="MFS_dom"/>
</dbReference>
<evidence type="ECO:0000259" key="7">
    <source>
        <dbReference type="PROSITE" id="PS50850"/>
    </source>
</evidence>
<protein>
    <submittedName>
        <fullName evidence="8">MFS transporter</fullName>
    </submittedName>
</protein>
<feature type="transmembrane region" description="Helical" evidence="6">
    <location>
        <begin position="60"/>
        <end position="76"/>
    </location>
</feature>
<feature type="transmembrane region" description="Helical" evidence="6">
    <location>
        <begin position="240"/>
        <end position="260"/>
    </location>
</feature>
<evidence type="ECO:0000256" key="5">
    <source>
        <dbReference type="ARBA" id="ARBA00023136"/>
    </source>
</evidence>
<evidence type="ECO:0000256" key="4">
    <source>
        <dbReference type="ARBA" id="ARBA00022989"/>
    </source>
</evidence>
<dbReference type="PIRSF" id="PIRSF002808">
    <property type="entry name" value="Hexose_phosphate_transp"/>
    <property type="match status" value="1"/>
</dbReference>
<comment type="caution">
    <text evidence="8">The sequence shown here is derived from an EMBL/GenBank/DDBJ whole genome shotgun (WGS) entry which is preliminary data.</text>
</comment>
<evidence type="ECO:0000256" key="2">
    <source>
        <dbReference type="ARBA" id="ARBA00022475"/>
    </source>
</evidence>
<dbReference type="GO" id="GO:0022857">
    <property type="term" value="F:transmembrane transporter activity"/>
    <property type="evidence" value="ECO:0007669"/>
    <property type="project" value="InterPro"/>
</dbReference>
<feature type="transmembrane region" description="Helical" evidence="6">
    <location>
        <begin position="369"/>
        <end position="391"/>
    </location>
</feature>
<accession>A0A7C4QSI2</accession>
<dbReference type="SUPFAM" id="SSF103473">
    <property type="entry name" value="MFS general substrate transporter"/>
    <property type="match status" value="1"/>
</dbReference>
<feature type="transmembrane region" description="Helical" evidence="6">
    <location>
        <begin position="24"/>
        <end position="48"/>
    </location>
</feature>
<dbReference type="PROSITE" id="PS50850">
    <property type="entry name" value="MFS"/>
    <property type="match status" value="1"/>
</dbReference>
<dbReference type="InterPro" id="IPR011701">
    <property type="entry name" value="MFS"/>
</dbReference>
<keyword evidence="4 6" id="KW-1133">Transmembrane helix</keyword>
<dbReference type="PANTHER" id="PTHR11662">
    <property type="entry name" value="SOLUTE CARRIER FAMILY 17"/>
    <property type="match status" value="1"/>
</dbReference>